<feature type="transmembrane region" description="Helical" evidence="5">
    <location>
        <begin position="106"/>
        <end position="128"/>
    </location>
</feature>
<feature type="domain" description="Cation/H+ exchanger transmembrane" evidence="6">
    <location>
        <begin position="30"/>
        <end position="386"/>
    </location>
</feature>
<organism evidence="7 8">
    <name type="scientific">Silicimonas algicola</name>
    <dbReference type="NCBI Taxonomy" id="1826607"/>
    <lineage>
        <taxon>Bacteria</taxon>
        <taxon>Pseudomonadati</taxon>
        <taxon>Pseudomonadota</taxon>
        <taxon>Alphaproteobacteria</taxon>
        <taxon>Rhodobacterales</taxon>
        <taxon>Paracoccaceae</taxon>
    </lineage>
</organism>
<evidence type="ECO:0000313" key="8">
    <source>
        <dbReference type="Proteomes" id="UP000245390"/>
    </source>
</evidence>
<dbReference type="InterPro" id="IPR006153">
    <property type="entry name" value="Cation/H_exchanger_TM"/>
</dbReference>
<dbReference type="GO" id="GO:1902600">
    <property type="term" value="P:proton transmembrane transport"/>
    <property type="evidence" value="ECO:0007669"/>
    <property type="project" value="InterPro"/>
</dbReference>
<feature type="transmembrane region" description="Helical" evidence="5">
    <location>
        <begin position="166"/>
        <end position="189"/>
    </location>
</feature>
<dbReference type="AlphaFoldDB" id="A0A316GDK3"/>
<proteinExistence type="predicted"/>
<evidence type="ECO:0000256" key="1">
    <source>
        <dbReference type="ARBA" id="ARBA00004141"/>
    </source>
</evidence>
<name>A0A316GDK3_9RHOB</name>
<gene>
    <name evidence="7" type="ORF">C8D95_101779</name>
</gene>
<feature type="transmembrane region" description="Helical" evidence="5">
    <location>
        <begin position="240"/>
        <end position="267"/>
    </location>
</feature>
<sequence>MHAGRRSAGPDQGAGDVEHSVFLITLGMLFMGGLAADQVSRAIRLPRVTMLLLLGLLVGSSGLDMLPTSTWAASFEAISAVALTMVAFLIGGELTRENLSRHGRAIMAISLCVVAGTTVLVWGGLVLLGLDPGLALLLGAIATATDPAAIADVIRQSGVRNRFTETLNGIVGIDDIWGLLVFAVCLALVTQTSGWVEPLAGAAHDIGGAILLGAAMGLPAALLTGRLAPGEPSQTEAVAVVFLTTGLSMWFEVSFLLAGMTAGALIANLARHHDYAFHEIENIEWPFMILFFVLAGASLELDALTSMGWIAVAYILLRLVARLAAGEVGARLGRVPGSERHAYGPALLPQAGVAVGMALVAAETVPEWGPAILTLTVAGTVVFEVVGPPCAMAAIRHVARAPLDGH</sequence>
<keyword evidence="8" id="KW-1185">Reference proteome</keyword>
<protein>
    <submittedName>
        <fullName evidence="7">Transporter (CPA2 family)</fullName>
    </submittedName>
</protein>
<comment type="subcellular location">
    <subcellularLocation>
        <location evidence="1">Membrane</location>
        <topology evidence="1">Multi-pass membrane protein</topology>
    </subcellularLocation>
</comment>
<keyword evidence="4 5" id="KW-0472">Membrane</keyword>
<dbReference type="Gene3D" id="1.20.1530.20">
    <property type="match status" value="1"/>
</dbReference>
<comment type="caution">
    <text evidence="7">The sequence shown here is derived from an EMBL/GenBank/DDBJ whole genome shotgun (WGS) entry which is preliminary data.</text>
</comment>
<feature type="transmembrane region" description="Helical" evidence="5">
    <location>
        <begin position="48"/>
        <end position="66"/>
    </location>
</feature>
<evidence type="ECO:0000256" key="4">
    <source>
        <dbReference type="ARBA" id="ARBA00023136"/>
    </source>
</evidence>
<evidence type="ECO:0000256" key="2">
    <source>
        <dbReference type="ARBA" id="ARBA00022692"/>
    </source>
</evidence>
<dbReference type="RefSeq" id="WP_241239806.1">
    <property type="nucleotide sequence ID" value="NZ_CP034588.1"/>
</dbReference>
<evidence type="ECO:0000256" key="5">
    <source>
        <dbReference type="SAM" id="Phobius"/>
    </source>
</evidence>
<dbReference type="InterPro" id="IPR038770">
    <property type="entry name" value="Na+/solute_symporter_sf"/>
</dbReference>
<reference evidence="7 8" key="1">
    <citation type="submission" date="2018-05" db="EMBL/GenBank/DDBJ databases">
        <title>Genomic Encyclopedia of Type Strains, Phase IV (KMG-IV): sequencing the most valuable type-strain genomes for metagenomic binning, comparative biology and taxonomic classification.</title>
        <authorList>
            <person name="Goeker M."/>
        </authorList>
    </citation>
    <scope>NUCLEOTIDE SEQUENCE [LARGE SCALE GENOMIC DNA]</scope>
    <source>
        <strain evidence="7 8">DSM 103371</strain>
    </source>
</reference>
<keyword evidence="2 5" id="KW-0812">Transmembrane</keyword>
<feature type="transmembrane region" description="Helical" evidence="5">
    <location>
        <begin position="72"/>
        <end position="94"/>
    </location>
</feature>
<dbReference type="GO" id="GO:0016020">
    <property type="term" value="C:membrane"/>
    <property type="evidence" value="ECO:0007669"/>
    <property type="project" value="UniProtKB-SubCell"/>
</dbReference>
<dbReference type="GO" id="GO:0015297">
    <property type="term" value="F:antiporter activity"/>
    <property type="evidence" value="ECO:0007669"/>
    <property type="project" value="InterPro"/>
</dbReference>
<dbReference type="PANTHER" id="PTHR43021">
    <property type="entry name" value="NA(+)/H(+) ANTIPORTER-RELATED"/>
    <property type="match status" value="1"/>
</dbReference>
<evidence type="ECO:0000256" key="3">
    <source>
        <dbReference type="ARBA" id="ARBA00022989"/>
    </source>
</evidence>
<dbReference type="Pfam" id="PF00999">
    <property type="entry name" value="Na_H_Exchanger"/>
    <property type="match status" value="1"/>
</dbReference>
<evidence type="ECO:0000259" key="6">
    <source>
        <dbReference type="Pfam" id="PF00999"/>
    </source>
</evidence>
<dbReference type="EMBL" id="QGGV01000001">
    <property type="protein sequence ID" value="PWK58958.1"/>
    <property type="molecule type" value="Genomic_DNA"/>
</dbReference>
<accession>A0A316GDK3</accession>
<keyword evidence="3 5" id="KW-1133">Transmembrane helix</keyword>
<feature type="transmembrane region" description="Helical" evidence="5">
    <location>
        <begin position="20"/>
        <end position="36"/>
    </location>
</feature>
<dbReference type="Proteomes" id="UP000245390">
    <property type="component" value="Unassembled WGS sequence"/>
</dbReference>
<evidence type="ECO:0000313" key="7">
    <source>
        <dbReference type="EMBL" id="PWK58958.1"/>
    </source>
</evidence>
<feature type="transmembrane region" description="Helical" evidence="5">
    <location>
        <begin position="287"/>
        <end position="317"/>
    </location>
</feature>
<dbReference type="PANTHER" id="PTHR43021:SF2">
    <property type="entry name" value="CATION_H+ EXCHANGER DOMAIN-CONTAINING PROTEIN"/>
    <property type="match status" value="1"/>
</dbReference>
<feature type="transmembrane region" description="Helical" evidence="5">
    <location>
        <begin position="209"/>
        <end position="228"/>
    </location>
</feature>